<keyword evidence="3" id="KW-1185">Reference proteome</keyword>
<evidence type="ECO:0000313" key="3">
    <source>
        <dbReference type="Proteomes" id="UP000256970"/>
    </source>
</evidence>
<dbReference type="InterPro" id="IPR045540">
    <property type="entry name" value="YegS/DAGK_C"/>
</dbReference>
<dbReference type="InterPro" id="IPR016064">
    <property type="entry name" value="NAD/diacylglycerol_kinase_sf"/>
</dbReference>
<dbReference type="AlphaFoldDB" id="A0A383V7B7"/>
<accession>A0A383V7B7</accession>
<dbReference type="Pfam" id="PF19279">
    <property type="entry name" value="YegS_C"/>
    <property type="match status" value="1"/>
</dbReference>
<dbReference type="Proteomes" id="UP000256970">
    <property type="component" value="Unassembled WGS sequence"/>
</dbReference>
<reference evidence="2 3" key="1">
    <citation type="submission" date="2016-10" db="EMBL/GenBank/DDBJ databases">
        <authorList>
            <person name="Cai Z."/>
        </authorList>
    </citation>
    <scope>NUCLEOTIDE SEQUENCE [LARGE SCALE GENOMIC DNA]</scope>
</reference>
<proteinExistence type="predicted"/>
<sequence>MLPPLQAPLEALRLALDPSTIHPIDVALAPLEALRLALDPSTIHLIDVALAPLEALRLALDPSTIHPIDVALVNGEVFMNLATAGPVSEVSSKGMSDALKKLLGPAAVAVAAGPVSEVSSKGMSDAMKKLLGPAAVAVAGPVSSKGMSDALKKLLGPAAVAVTGPVSEVSSKGMSDALKKLLGPAAVAVAGFRQLFITGLKPIRGVRLTLPTSPDCRHDSYSPDQQVSRMSGDLLVLAAGQARQMGRMLNVCPDALLDDGLLDFTLLFGSPGRQAASLASDVLSLGLSKAQGGMQLLRLPWLVVEADQDLKCNRDGEPSPPANKLVFEVLPRRIQLHLPDSRLLLEGQAAAAEDAAAGPAKQRQRWWRKLRKQAMRTGHKPRPRLLLDLWGAQQPPGRLSRLLPGLRRALGRTLLWGALLTVGFAAGLQAQQLLPRAAAVHEEL</sequence>
<gene>
    <name evidence="2" type="ORF">BQ4739_LOCUS1974</name>
</gene>
<evidence type="ECO:0000259" key="1">
    <source>
        <dbReference type="Pfam" id="PF19279"/>
    </source>
</evidence>
<name>A0A383V7B7_TETOB</name>
<dbReference type="STRING" id="3088.A0A383V7B7"/>
<organism evidence="2 3">
    <name type="scientific">Tetradesmus obliquus</name>
    <name type="common">Green alga</name>
    <name type="synonym">Acutodesmus obliquus</name>
    <dbReference type="NCBI Taxonomy" id="3088"/>
    <lineage>
        <taxon>Eukaryota</taxon>
        <taxon>Viridiplantae</taxon>
        <taxon>Chlorophyta</taxon>
        <taxon>core chlorophytes</taxon>
        <taxon>Chlorophyceae</taxon>
        <taxon>CS clade</taxon>
        <taxon>Sphaeropleales</taxon>
        <taxon>Scenedesmaceae</taxon>
        <taxon>Tetradesmus</taxon>
    </lineage>
</organism>
<feature type="domain" description="YegS/DAGK C-terminal" evidence="1">
    <location>
        <begin position="225"/>
        <end position="336"/>
    </location>
</feature>
<protein>
    <recommendedName>
        <fullName evidence="1">YegS/DAGK C-terminal domain-containing protein</fullName>
    </recommendedName>
</protein>
<dbReference type="SUPFAM" id="SSF111331">
    <property type="entry name" value="NAD kinase/diacylglycerol kinase-like"/>
    <property type="match status" value="1"/>
</dbReference>
<evidence type="ECO:0000313" key="2">
    <source>
        <dbReference type="EMBL" id="SZX61485.1"/>
    </source>
</evidence>
<dbReference type="Gene3D" id="2.60.200.40">
    <property type="match status" value="1"/>
</dbReference>
<dbReference type="EMBL" id="FNXT01000148">
    <property type="protein sequence ID" value="SZX61485.1"/>
    <property type="molecule type" value="Genomic_DNA"/>
</dbReference>